<accession>A0ABT9J390</accession>
<comment type="caution">
    <text evidence="1">The sequence shown here is derived from an EMBL/GenBank/DDBJ whole genome shotgun (WGS) entry which is preliminary data.</text>
</comment>
<organism evidence="1 2">
    <name type="scientific">Chengkuizengella axinellae</name>
    <dbReference type="NCBI Taxonomy" id="3064388"/>
    <lineage>
        <taxon>Bacteria</taxon>
        <taxon>Bacillati</taxon>
        <taxon>Bacillota</taxon>
        <taxon>Bacilli</taxon>
        <taxon>Bacillales</taxon>
        <taxon>Paenibacillaceae</taxon>
        <taxon>Chengkuizengella</taxon>
    </lineage>
</organism>
<gene>
    <name evidence="1" type="ORF">Q5Y73_18190</name>
</gene>
<proteinExistence type="predicted"/>
<dbReference type="NCBIfam" id="NF040785">
    <property type="entry name" value="CD3324_fam"/>
    <property type="match status" value="1"/>
</dbReference>
<dbReference type="PANTHER" id="PTHR37812:SF1">
    <property type="entry name" value="MU-LIKE PROPHAGE FLUMU PROTEIN C"/>
    <property type="match status" value="1"/>
</dbReference>
<keyword evidence="2" id="KW-1185">Reference proteome</keyword>
<dbReference type="PANTHER" id="PTHR37812">
    <property type="entry name" value="MU-LIKE PROPHAGE FLUMU PROTEIN C"/>
    <property type="match status" value="1"/>
</dbReference>
<reference evidence="1 2" key="1">
    <citation type="submission" date="2023-08" db="EMBL/GenBank/DDBJ databases">
        <authorList>
            <person name="Park J.-S."/>
        </authorList>
    </citation>
    <scope>NUCLEOTIDE SEQUENCE [LARGE SCALE GENOMIC DNA]</scope>
    <source>
        <strain evidence="1 2">2205SS18-9</strain>
    </source>
</reference>
<dbReference type="InterPro" id="IPR009057">
    <property type="entry name" value="Homeodomain-like_sf"/>
</dbReference>
<dbReference type="EMBL" id="JAVAMP010000011">
    <property type="protein sequence ID" value="MDP5276033.1"/>
    <property type="molecule type" value="Genomic_DNA"/>
</dbReference>
<dbReference type="Proteomes" id="UP001231941">
    <property type="component" value="Unassembled WGS sequence"/>
</dbReference>
<dbReference type="InterPro" id="IPR049739">
    <property type="entry name" value="YraL-like"/>
</dbReference>
<evidence type="ECO:0000313" key="1">
    <source>
        <dbReference type="EMBL" id="MDP5276033.1"/>
    </source>
</evidence>
<dbReference type="InterPro" id="IPR052411">
    <property type="entry name" value="c-mor_Regulatory_Protein"/>
</dbReference>
<protein>
    <submittedName>
        <fullName evidence="1">CD3324 family protein</fullName>
    </submittedName>
</protein>
<dbReference type="RefSeq" id="WP_305993340.1">
    <property type="nucleotide sequence ID" value="NZ_JAVAMP010000011.1"/>
</dbReference>
<dbReference type="SUPFAM" id="SSF46689">
    <property type="entry name" value="Homeodomain-like"/>
    <property type="match status" value="1"/>
</dbReference>
<name>A0ABT9J390_9BACL</name>
<evidence type="ECO:0000313" key="2">
    <source>
        <dbReference type="Proteomes" id="UP001231941"/>
    </source>
</evidence>
<sequence>MKYVNADEVFPKELVIEMQKYAQGQIVYISKLEGNHKKWGEKSGNRQYLKQRNQAIQEEFQSGASIVELSDRYFLSVYSIKKIVYTKIQS</sequence>